<feature type="domain" description="C2" evidence="1">
    <location>
        <begin position="1"/>
        <end position="110"/>
    </location>
</feature>
<dbReference type="GO" id="GO:0006952">
    <property type="term" value="P:defense response"/>
    <property type="evidence" value="ECO:0007669"/>
    <property type="project" value="InterPro"/>
</dbReference>
<dbReference type="PANTHER" id="PTHR32246">
    <property type="entry name" value="INGRESSION PROTEIN FIC1"/>
    <property type="match status" value="1"/>
</dbReference>
<dbReference type="OMA" id="QYNGESP"/>
<proteinExistence type="predicted"/>
<organism evidence="2 3">
    <name type="scientific">Chenopodium quinoa</name>
    <name type="common">Quinoa</name>
    <dbReference type="NCBI Taxonomy" id="63459"/>
    <lineage>
        <taxon>Eukaryota</taxon>
        <taxon>Viridiplantae</taxon>
        <taxon>Streptophyta</taxon>
        <taxon>Embryophyta</taxon>
        <taxon>Tracheophyta</taxon>
        <taxon>Spermatophyta</taxon>
        <taxon>Magnoliopsida</taxon>
        <taxon>eudicotyledons</taxon>
        <taxon>Gunneridae</taxon>
        <taxon>Pentapetalae</taxon>
        <taxon>Caryophyllales</taxon>
        <taxon>Chenopodiaceae</taxon>
        <taxon>Chenopodioideae</taxon>
        <taxon>Atripliceae</taxon>
        <taxon>Chenopodium</taxon>
    </lineage>
</organism>
<dbReference type="PROSITE" id="PS50004">
    <property type="entry name" value="C2"/>
    <property type="match status" value="1"/>
</dbReference>
<evidence type="ECO:0000313" key="2">
    <source>
        <dbReference type="EnsemblPlants" id="AUR62021110-RA:cds"/>
    </source>
</evidence>
<sequence length="305" mass="33744">MASRYEVEVTVLSAKDIKNVNWRYGPTKPYAIMWFDSDRKVTTRTDDEGDTNPRWDQTLKVPLNGPIDDATLTIEVVHFADVDEDTKPHIGTAKLDLRDVLDDVGIGNSVKRKLKLKRSSGRPQGKLELEIIVRERYQSYNSYPPPHHGASMTTSRDVDYGAPQYNGESPAYGQPAAAGYPSAGYGQQGYGGYDQGQYGQQPVEEKKKSSFGGMGTGIAIGAAAGILGGLALAEGYDQFTDHLAEEAAEKDEYAHDCPWLFGVDQLMMRWKSIYYILPSERLDILGLIIIIDMEGPLDLHTESNC</sequence>
<dbReference type="InterPro" id="IPR044750">
    <property type="entry name" value="C2_SRC2/BAP"/>
</dbReference>
<evidence type="ECO:0000259" key="1">
    <source>
        <dbReference type="PROSITE" id="PS50004"/>
    </source>
</evidence>
<dbReference type="Gramene" id="AUR62021110-RA">
    <property type="protein sequence ID" value="AUR62021110-RA:cds"/>
    <property type="gene ID" value="AUR62021110"/>
</dbReference>
<reference evidence="2" key="2">
    <citation type="submission" date="2021-03" db="UniProtKB">
        <authorList>
            <consortium name="EnsemblPlants"/>
        </authorList>
    </citation>
    <scope>IDENTIFICATION</scope>
</reference>
<dbReference type="PANTHER" id="PTHR32246:SF20">
    <property type="entry name" value="CALCIUM-DEPENDENT LIPID-BINDING (CALB DOMAIN) FAMILY PROTEIN"/>
    <property type="match status" value="1"/>
</dbReference>
<dbReference type="AlphaFoldDB" id="A0A803M059"/>
<keyword evidence="3" id="KW-1185">Reference proteome</keyword>
<dbReference type="Proteomes" id="UP000596660">
    <property type="component" value="Unplaced"/>
</dbReference>
<dbReference type="InterPro" id="IPR035892">
    <property type="entry name" value="C2_domain_sf"/>
</dbReference>
<name>A0A803M059_CHEQI</name>
<protein>
    <recommendedName>
        <fullName evidence="1">C2 domain-containing protein</fullName>
    </recommendedName>
</protein>
<dbReference type="SMART" id="SM00239">
    <property type="entry name" value="C2"/>
    <property type="match status" value="1"/>
</dbReference>
<dbReference type="Pfam" id="PF00168">
    <property type="entry name" value="C2"/>
    <property type="match status" value="1"/>
</dbReference>
<dbReference type="EnsemblPlants" id="AUR62021110-RA">
    <property type="protein sequence ID" value="AUR62021110-RA:cds"/>
    <property type="gene ID" value="AUR62021110"/>
</dbReference>
<reference evidence="2" key="1">
    <citation type="journal article" date="2017" name="Nature">
        <title>The genome of Chenopodium quinoa.</title>
        <authorList>
            <person name="Jarvis D.E."/>
            <person name="Ho Y.S."/>
            <person name="Lightfoot D.J."/>
            <person name="Schmoeckel S.M."/>
            <person name="Li B."/>
            <person name="Borm T.J.A."/>
            <person name="Ohyanagi H."/>
            <person name="Mineta K."/>
            <person name="Michell C.T."/>
            <person name="Saber N."/>
            <person name="Kharbatia N.M."/>
            <person name="Rupper R.R."/>
            <person name="Sharp A.R."/>
            <person name="Dally N."/>
            <person name="Boughton B.A."/>
            <person name="Woo Y.H."/>
            <person name="Gao G."/>
            <person name="Schijlen E.G.W.M."/>
            <person name="Guo X."/>
            <person name="Momin A.A."/>
            <person name="Negrao S."/>
            <person name="Al-Babili S."/>
            <person name="Gehring C."/>
            <person name="Roessner U."/>
            <person name="Jung C."/>
            <person name="Murphy K."/>
            <person name="Arold S.T."/>
            <person name="Gojobori T."/>
            <person name="van der Linden C.G."/>
            <person name="van Loo E.N."/>
            <person name="Jellen E.N."/>
            <person name="Maughan P.J."/>
            <person name="Tester M."/>
        </authorList>
    </citation>
    <scope>NUCLEOTIDE SEQUENCE [LARGE SCALE GENOMIC DNA]</scope>
    <source>
        <strain evidence="2">cv. PI 614886</strain>
    </source>
</reference>
<dbReference type="SUPFAM" id="SSF49562">
    <property type="entry name" value="C2 domain (Calcium/lipid-binding domain, CaLB)"/>
    <property type="match status" value="1"/>
</dbReference>
<accession>A0A803M059</accession>
<evidence type="ECO:0000313" key="3">
    <source>
        <dbReference type="Proteomes" id="UP000596660"/>
    </source>
</evidence>
<dbReference type="Gene3D" id="2.60.40.150">
    <property type="entry name" value="C2 domain"/>
    <property type="match status" value="1"/>
</dbReference>
<dbReference type="InterPro" id="IPR000008">
    <property type="entry name" value="C2_dom"/>
</dbReference>
<dbReference type="CDD" id="cd04051">
    <property type="entry name" value="C2_SRC2_like"/>
    <property type="match status" value="1"/>
</dbReference>